<feature type="compositionally biased region" description="Polar residues" evidence="1">
    <location>
        <begin position="106"/>
        <end position="116"/>
    </location>
</feature>
<keyword evidence="3" id="KW-1185">Reference proteome</keyword>
<sequence>MPLSRRATPHPDAPHEPLFLADPDDDSHYPYPMLMSPSQAPAHITRDLGDEDDAPVTLQALVLPGPSTPSLRPASLQHLLVGSPQIPQASALPGPVQAPRAPRNVRWSSPLVTPPQQLAPRSPPRRVPSLARMAVSDPRTGLPLSWNSTNPFVPVKQLICVHRVKLRREGYRAGWSLEGGAITSQRYHDPPPGLEHKLYHSPIVAPKAREKIVRVAPKAREKPVSVSV</sequence>
<dbReference type="EMBL" id="JARJCW010000125">
    <property type="protein sequence ID" value="KAJ7191998.1"/>
    <property type="molecule type" value="Genomic_DNA"/>
</dbReference>
<evidence type="ECO:0000256" key="1">
    <source>
        <dbReference type="SAM" id="MobiDB-lite"/>
    </source>
</evidence>
<comment type="caution">
    <text evidence="2">The sequence shown here is derived from an EMBL/GenBank/DDBJ whole genome shotgun (WGS) entry which is preliminary data.</text>
</comment>
<proteinExistence type="predicted"/>
<dbReference type="AlphaFoldDB" id="A0AAD6UQ35"/>
<dbReference type="Proteomes" id="UP001219525">
    <property type="component" value="Unassembled WGS sequence"/>
</dbReference>
<feature type="region of interest" description="Disordered" evidence="1">
    <location>
        <begin position="88"/>
        <end position="127"/>
    </location>
</feature>
<organism evidence="2 3">
    <name type="scientific">Mycena pura</name>
    <dbReference type="NCBI Taxonomy" id="153505"/>
    <lineage>
        <taxon>Eukaryota</taxon>
        <taxon>Fungi</taxon>
        <taxon>Dikarya</taxon>
        <taxon>Basidiomycota</taxon>
        <taxon>Agaricomycotina</taxon>
        <taxon>Agaricomycetes</taxon>
        <taxon>Agaricomycetidae</taxon>
        <taxon>Agaricales</taxon>
        <taxon>Marasmiineae</taxon>
        <taxon>Mycenaceae</taxon>
        <taxon>Mycena</taxon>
    </lineage>
</organism>
<accession>A0AAD6UQ35</accession>
<evidence type="ECO:0000313" key="3">
    <source>
        <dbReference type="Proteomes" id="UP001219525"/>
    </source>
</evidence>
<reference evidence="2" key="1">
    <citation type="submission" date="2023-03" db="EMBL/GenBank/DDBJ databases">
        <title>Massive genome expansion in bonnet fungi (Mycena s.s.) driven by repeated elements and novel gene families across ecological guilds.</title>
        <authorList>
            <consortium name="Lawrence Berkeley National Laboratory"/>
            <person name="Harder C.B."/>
            <person name="Miyauchi S."/>
            <person name="Viragh M."/>
            <person name="Kuo A."/>
            <person name="Thoen E."/>
            <person name="Andreopoulos B."/>
            <person name="Lu D."/>
            <person name="Skrede I."/>
            <person name="Drula E."/>
            <person name="Henrissat B."/>
            <person name="Morin E."/>
            <person name="Kohler A."/>
            <person name="Barry K."/>
            <person name="LaButti K."/>
            <person name="Morin E."/>
            <person name="Salamov A."/>
            <person name="Lipzen A."/>
            <person name="Mereny Z."/>
            <person name="Hegedus B."/>
            <person name="Baldrian P."/>
            <person name="Stursova M."/>
            <person name="Weitz H."/>
            <person name="Taylor A."/>
            <person name="Grigoriev I.V."/>
            <person name="Nagy L.G."/>
            <person name="Martin F."/>
            <person name="Kauserud H."/>
        </authorList>
    </citation>
    <scope>NUCLEOTIDE SEQUENCE</scope>
    <source>
        <strain evidence="2">9144</strain>
    </source>
</reference>
<protein>
    <submittedName>
        <fullName evidence="2">Uncharacterized protein</fullName>
    </submittedName>
</protein>
<feature type="region of interest" description="Disordered" evidence="1">
    <location>
        <begin position="1"/>
        <end position="38"/>
    </location>
</feature>
<name>A0AAD6UQ35_9AGAR</name>
<evidence type="ECO:0000313" key="2">
    <source>
        <dbReference type="EMBL" id="KAJ7191998.1"/>
    </source>
</evidence>
<gene>
    <name evidence="2" type="ORF">GGX14DRAFT_406687</name>
</gene>